<gene>
    <name evidence="2" type="ORF">FWK35_00018549</name>
</gene>
<organism evidence="2 3">
    <name type="scientific">Aphis craccivora</name>
    <name type="common">Cowpea aphid</name>
    <dbReference type="NCBI Taxonomy" id="307492"/>
    <lineage>
        <taxon>Eukaryota</taxon>
        <taxon>Metazoa</taxon>
        <taxon>Ecdysozoa</taxon>
        <taxon>Arthropoda</taxon>
        <taxon>Hexapoda</taxon>
        <taxon>Insecta</taxon>
        <taxon>Pterygota</taxon>
        <taxon>Neoptera</taxon>
        <taxon>Paraneoptera</taxon>
        <taxon>Hemiptera</taxon>
        <taxon>Sternorrhyncha</taxon>
        <taxon>Aphidomorpha</taxon>
        <taxon>Aphidoidea</taxon>
        <taxon>Aphididae</taxon>
        <taxon>Aphidini</taxon>
        <taxon>Aphis</taxon>
        <taxon>Aphis</taxon>
    </lineage>
</organism>
<comment type="caution">
    <text evidence="2">The sequence shown here is derived from an EMBL/GenBank/DDBJ whole genome shotgun (WGS) entry which is preliminary data.</text>
</comment>
<proteinExistence type="predicted"/>
<evidence type="ECO:0000256" key="1">
    <source>
        <dbReference type="SAM" id="MobiDB-lite"/>
    </source>
</evidence>
<keyword evidence="3" id="KW-1185">Reference proteome</keyword>
<feature type="region of interest" description="Disordered" evidence="1">
    <location>
        <begin position="1"/>
        <end position="26"/>
    </location>
</feature>
<dbReference type="EMBL" id="VUJU01006020">
    <property type="protein sequence ID" value="KAF0749655.1"/>
    <property type="molecule type" value="Genomic_DNA"/>
</dbReference>
<name>A0A6G0Y5J0_APHCR</name>
<dbReference type="OrthoDB" id="2668416at2759"/>
<dbReference type="AlphaFoldDB" id="A0A6G0Y5J0"/>
<dbReference type="Proteomes" id="UP000478052">
    <property type="component" value="Unassembled WGS sequence"/>
</dbReference>
<reference evidence="2 3" key="1">
    <citation type="submission" date="2019-08" db="EMBL/GenBank/DDBJ databases">
        <title>Whole genome of Aphis craccivora.</title>
        <authorList>
            <person name="Voronova N.V."/>
            <person name="Shulinski R.S."/>
            <person name="Bandarenka Y.V."/>
            <person name="Zhorov D.G."/>
            <person name="Warner D."/>
        </authorList>
    </citation>
    <scope>NUCLEOTIDE SEQUENCE [LARGE SCALE GENOMIC DNA]</scope>
    <source>
        <strain evidence="2">180601</strain>
        <tissue evidence="2">Whole Body</tissue>
    </source>
</reference>
<protein>
    <submittedName>
        <fullName evidence="2">Putative nuclease HARBI1</fullName>
    </submittedName>
</protein>
<sequence length="74" mass="8395">MDDKLQTAKARNGRSNSELPGSPKEMVVPTTQDWLDISEAFFSKTQFPNCVGTVDRKHIRLECPPSNGTLYYNY</sequence>
<evidence type="ECO:0000313" key="3">
    <source>
        <dbReference type="Proteomes" id="UP000478052"/>
    </source>
</evidence>
<evidence type="ECO:0000313" key="2">
    <source>
        <dbReference type="EMBL" id="KAF0749655.1"/>
    </source>
</evidence>
<accession>A0A6G0Y5J0</accession>